<evidence type="ECO:0000313" key="2">
    <source>
        <dbReference type="Proteomes" id="UP000010093"/>
    </source>
</evidence>
<dbReference type="KEGG" id="rai:RA0C_1018"/>
<protein>
    <submittedName>
        <fullName evidence="1">Uncharacterized protein</fullName>
    </submittedName>
</protein>
<dbReference type="HOGENOM" id="CLU_3295753_0_0_10"/>
<proteinExistence type="predicted"/>
<reference evidence="1 2" key="1">
    <citation type="journal article" date="2012" name="J. Bacteriol.">
        <title>Complete genome sequence of Riemerella anatipestifer reference strain.</title>
        <authorList>
            <person name="Wang X."/>
            <person name="Zhu D."/>
            <person name="Wang M."/>
            <person name="Cheng A."/>
            <person name="Jia R."/>
            <person name="Zhou Y."/>
            <person name="Chen Z."/>
            <person name="Luo Q."/>
            <person name="Liu F."/>
            <person name="Wang Y."/>
            <person name="Chen X.Y."/>
        </authorList>
    </citation>
    <scope>NUCLEOTIDE SEQUENCE [LARGE SCALE GENOMIC DNA]</scope>
    <source>
        <strain evidence="2">DSM 15868</strain>
    </source>
</reference>
<evidence type="ECO:0000313" key="1">
    <source>
        <dbReference type="EMBL" id="AFD55950.1"/>
    </source>
</evidence>
<dbReference type="AlphaFoldDB" id="H8MA08"/>
<accession>H8MA08</accession>
<name>H8MA08_RIEAD</name>
<sequence length="40" mass="4660">MNDVDNLNERFILNKVLIKHKKTPMILLGVFSFILIKCSI</sequence>
<dbReference type="EMBL" id="CP003388">
    <property type="protein sequence ID" value="AFD55950.1"/>
    <property type="molecule type" value="Genomic_DNA"/>
</dbReference>
<organism evidence="1 2">
    <name type="scientific">Riemerella anatipestifer (strain ATCC 11845 / DSM 15868 / JCM 9532 / NCTC 11014)</name>
    <dbReference type="NCBI Taxonomy" id="693978"/>
    <lineage>
        <taxon>Bacteria</taxon>
        <taxon>Pseudomonadati</taxon>
        <taxon>Bacteroidota</taxon>
        <taxon>Flavobacteriia</taxon>
        <taxon>Flavobacteriales</taxon>
        <taxon>Weeksellaceae</taxon>
        <taxon>Riemerella</taxon>
    </lineage>
</organism>
<dbReference type="PATRIC" id="fig|693978.17.peg.1022"/>
<gene>
    <name evidence="1" type="ORF">RA0C_1018</name>
</gene>
<dbReference type="Proteomes" id="UP000010093">
    <property type="component" value="Chromosome"/>
</dbReference>